<gene>
    <name evidence="8" type="ORF">METZ01_LOCUS47782</name>
</gene>
<feature type="transmembrane region" description="Helical" evidence="6">
    <location>
        <begin position="230"/>
        <end position="253"/>
    </location>
</feature>
<reference evidence="8" key="1">
    <citation type="submission" date="2018-05" db="EMBL/GenBank/DDBJ databases">
        <authorList>
            <person name="Lanie J.A."/>
            <person name="Ng W.-L."/>
            <person name="Kazmierczak K.M."/>
            <person name="Andrzejewski T.M."/>
            <person name="Davidsen T.M."/>
            <person name="Wayne K.J."/>
            <person name="Tettelin H."/>
            <person name="Glass J.I."/>
            <person name="Rusch D."/>
            <person name="Podicherti R."/>
            <person name="Tsui H.-C.T."/>
            <person name="Winkler M.E."/>
        </authorList>
    </citation>
    <scope>NUCLEOTIDE SEQUENCE</scope>
</reference>
<keyword evidence="4 6" id="KW-1133">Transmembrane helix</keyword>
<name>A0A381RVC0_9ZZZZ</name>
<dbReference type="InterPro" id="IPR036259">
    <property type="entry name" value="MFS_trans_sf"/>
</dbReference>
<evidence type="ECO:0000256" key="2">
    <source>
        <dbReference type="ARBA" id="ARBA00022448"/>
    </source>
</evidence>
<dbReference type="PROSITE" id="PS50850">
    <property type="entry name" value="MFS"/>
    <property type="match status" value="1"/>
</dbReference>
<keyword evidence="3 6" id="KW-0812">Transmembrane</keyword>
<feature type="domain" description="Major facilitator superfamily (MFS) profile" evidence="7">
    <location>
        <begin position="13"/>
        <end position="487"/>
    </location>
</feature>
<evidence type="ECO:0000256" key="1">
    <source>
        <dbReference type="ARBA" id="ARBA00004127"/>
    </source>
</evidence>
<dbReference type="PRINTS" id="PR01036">
    <property type="entry name" value="TCRTETB"/>
</dbReference>
<evidence type="ECO:0000256" key="6">
    <source>
        <dbReference type="SAM" id="Phobius"/>
    </source>
</evidence>
<evidence type="ECO:0000259" key="7">
    <source>
        <dbReference type="PROSITE" id="PS50850"/>
    </source>
</evidence>
<feature type="transmembrane region" description="Helical" evidence="6">
    <location>
        <begin position="332"/>
        <end position="351"/>
    </location>
</feature>
<proteinExistence type="predicted"/>
<dbReference type="AlphaFoldDB" id="A0A381RVC0"/>
<feature type="transmembrane region" description="Helical" evidence="6">
    <location>
        <begin position="395"/>
        <end position="418"/>
    </location>
</feature>
<dbReference type="GO" id="GO:0022857">
    <property type="term" value="F:transmembrane transporter activity"/>
    <property type="evidence" value="ECO:0007669"/>
    <property type="project" value="InterPro"/>
</dbReference>
<dbReference type="CDD" id="cd17321">
    <property type="entry name" value="MFS_MMR_MDR_like"/>
    <property type="match status" value="1"/>
</dbReference>
<evidence type="ECO:0000313" key="8">
    <source>
        <dbReference type="EMBL" id="SUZ94928.1"/>
    </source>
</evidence>
<comment type="subcellular location">
    <subcellularLocation>
        <location evidence="1">Endomembrane system</location>
        <topology evidence="1">Multi-pass membrane protein</topology>
    </subcellularLocation>
</comment>
<feature type="transmembrane region" description="Helical" evidence="6">
    <location>
        <begin position="82"/>
        <end position="105"/>
    </location>
</feature>
<keyword evidence="2" id="KW-0813">Transport</keyword>
<dbReference type="GO" id="GO:0012505">
    <property type="term" value="C:endomembrane system"/>
    <property type="evidence" value="ECO:0007669"/>
    <property type="project" value="UniProtKB-SubCell"/>
</dbReference>
<feature type="transmembrane region" description="Helical" evidence="6">
    <location>
        <begin position="111"/>
        <end position="132"/>
    </location>
</feature>
<organism evidence="8">
    <name type="scientific">marine metagenome</name>
    <dbReference type="NCBI Taxonomy" id="408172"/>
    <lineage>
        <taxon>unclassified sequences</taxon>
        <taxon>metagenomes</taxon>
        <taxon>ecological metagenomes</taxon>
    </lineage>
</organism>
<dbReference type="SUPFAM" id="SSF103473">
    <property type="entry name" value="MFS general substrate transporter"/>
    <property type="match status" value="1"/>
</dbReference>
<evidence type="ECO:0000256" key="3">
    <source>
        <dbReference type="ARBA" id="ARBA00022692"/>
    </source>
</evidence>
<dbReference type="GO" id="GO:0005886">
    <property type="term" value="C:plasma membrane"/>
    <property type="evidence" value="ECO:0007669"/>
    <property type="project" value="TreeGrafter"/>
</dbReference>
<dbReference type="Pfam" id="PF07690">
    <property type="entry name" value="MFS_1"/>
    <property type="match status" value="1"/>
</dbReference>
<feature type="transmembrane region" description="Helical" evidence="6">
    <location>
        <begin position="170"/>
        <end position="189"/>
    </location>
</feature>
<accession>A0A381RVC0</accession>
<sequence length="488" mass="50978">MLGKGRTLPTPLILAIIGLGAFITALDQTVVVTALPSIMLDMKVPIAELDRVSWVITAYLLGYTVAMPLVGRLGDVYGYPRVYQVSLVVFCIGTSLVAVSSSLGWMVGARVIQAVGGGATLPIGMALATTLVPKGQRGLALGMVGASAEAGSMLGPAYGGAIVEALSWRWIFWLNVPQSAVIFMALFWLPNRQDSGAKVDYMGGVILVGALLVLSLALSRTELFTLDSPYPFLLAAAGVGLVAVLILVEARAFQPLLAPALFRSWAFLTSNLTQVLVGVALIIAMVTVPLMANTVMGKAPFIGALWLLRLTGAIPVGAVIGGLLVNRLGASPVTVAGLGLVAIGMFLASNWELGVNDPELTVHLVIVGLGFGLVIVPIMVHALNAAEQGYRGTAASLVVVSRMMGMTLGLAALSAWGVQHFQVLTAGLEFPLLQPGEAAGVFEARAAEYSANVNSAGLELFQRFYLAASFISVIAIVPALGMNRRSRD</sequence>
<feature type="transmembrane region" description="Helical" evidence="6">
    <location>
        <begin position="304"/>
        <end position="325"/>
    </location>
</feature>
<feature type="transmembrane region" description="Helical" evidence="6">
    <location>
        <begin position="265"/>
        <end position="292"/>
    </location>
</feature>
<dbReference type="InterPro" id="IPR020846">
    <property type="entry name" value="MFS_dom"/>
</dbReference>
<feature type="transmembrane region" description="Helical" evidence="6">
    <location>
        <begin position="464"/>
        <end position="482"/>
    </location>
</feature>
<evidence type="ECO:0000256" key="5">
    <source>
        <dbReference type="ARBA" id="ARBA00023136"/>
    </source>
</evidence>
<evidence type="ECO:0000256" key="4">
    <source>
        <dbReference type="ARBA" id="ARBA00022989"/>
    </source>
</evidence>
<dbReference type="PANTHER" id="PTHR23501:SF191">
    <property type="entry name" value="VACUOLAR BASIC AMINO ACID TRANSPORTER 4"/>
    <property type="match status" value="1"/>
</dbReference>
<keyword evidence="5 6" id="KW-0472">Membrane</keyword>
<feature type="transmembrane region" description="Helical" evidence="6">
    <location>
        <begin position="12"/>
        <end position="40"/>
    </location>
</feature>
<dbReference type="EMBL" id="UINC01002279">
    <property type="protein sequence ID" value="SUZ94928.1"/>
    <property type="molecule type" value="Genomic_DNA"/>
</dbReference>
<feature type="transmembrane region" description="Helical" evidence="6">
    <location>
        <begin position="201"/>
        <end position="218"/>
    </location>
</feature>
<dbReference type="InterPro" id="IPR011701">
    <property type="entry name" value="MFS"/>
</dbReference>
<protein>
    <recommendedName>
        <fullName evidence="7">Major facilitator superfamily (MFS) profile domain-containing protein</fullName>
    </recommendedName>
</protein>
<feature type="transmembrane region" description="Helical" evidence="6">
    <location>
        <begin position="139"/>
        <end position="158"/>
    </location>
</feature>
<feature type="transmembrane region" description="Helical" evidence="6">
    <location>
        <begin position="52"/>
        <end position="70"/>
    </location>
</feature>
<dbReference type="PANTHER" id="PTHR23501">
    <property type="entry name" value="MAJOR FACILITATOR SUPERFAMILY"/>
    <property type="match status" value="1"/>
</dbReference>
<feature type="transmembrane region" description="Helical" evidence="6">
    <location>
        <begin position="363"/>
        <end position="383"/>
    </location>
</feature>
<dbReference type="Gene3D" id="1.20.1250.20">
    <property type="entry name" value="MFS general substrate transporter like domains"/>
    <property type="match status" value="1"/>
</dbReference>